<keyword evidence="4 7" id="KW-0547">Nucleotide-binding</keyword>
<dbReference type="PIRSF" id="PIRSF006630">
    <property type="entry name" value="NADS_GAT"/>
    <property type="match status" value="1"/>
</dbReference>
<dbReference type="GO" id="GO:0005737">
    <property type="term" value="C:cytoplasm"/>
    <property type="evidence" value="ECO:0007669"/>
    <property type="project" value="InterPro"/>
</dbReference>
<dbReference type="InterPro" id="IPR036526">
    <property type="entry name" value="C-N_Hydrolase_sf"/>
</dbReference>
<dbReference type="PANTHER" id="PTHR23090">
    <property type="entry name" value="NH 3 /GLUTAMINE-DEPENDENT NAD + SYNTHETASE"/>
    <property type="match status" value="1"/>
</dbReference>
<feature type="binding site" evidence="7">
    <location>
        <position position="404"/>
    </location>
    <ligand>
        <name>ATP</name>
        <dbReference type="ChEBI" id="CHEBI:30616"/>
    </ligand>
</feature>
<keyword evidence="6 7" id="KW-0520">NAD</keyword>
<dbReference type="CDD" id="cd00553">
    <property type="entry name" value="NAD_synthase"/>
    <property type="match status" value="1"/>
</dbReference>
<dbReference type="InterPro" id="IPR000132">
    <property type="entry name" value="Nitrilase/CN_hydratase_CS"/>
</dbReference>
<dbReference type="InterPro" id="IPR014729">
    <property type="entry name" value="Rossmann-like_a/b/a_fold"/>
</dbReference>
<evidence type="ECO:0000313" key="12">
    <source>
        <dbReference type="EMBL" id="HGU32214.1"/>
    </source>
</evidence>
<comment type="pathway">
    <text evidence="1 7 8">Cofactor biosynthesis; NAD(+) biosynthesis; NAD(+) from deamido-NAD(+) (L-Gln route): step 1/1.</text>
</comment>
<organism evidence="12">
    <name type="scientific">Desulfatirhabdium butyrativorans</name>
    <dbReference type="NCBI Taxonomy" id="340467"/>
    <lineage>
        <taxon>Bacteria</taxon>
        <taxon>Pseudomonadati</taxon>
        <taxon>Thermodesulfobacteriota</taxon>
        <taxon>Desulfobacteria</taxon>
        <taxon>Desulfobacterales</taxon>
        <taxon>Desulfatirhabdiaceae</taxon>
        <taxon>Desulfatirhabdium</taxon>
    </lineage>
</organism>
<evidence type="ECO:0000256" key="2">
    <source>
        <dbReference type="ARBA" id="ARBA00007145"/>
    </source>
</evidence>
<evidence type="ECO:0000259" key="11">
    <source>
        <dbReference type="PROSITE" id="PS50263"/>
    </source>
</evidence>
<dbReference type="InterPro" id="IPR014445">
    <property type="entry name" value="Gln-dep_NAD_synthase"/>
</dbReference>
<dbReference type="Pfam" id="PF00795">
    <property type="entry name" value="CN_hydrolase"/>
    <property type="match status" value="1"/>
</dbReference>
<sequence>MKIALAQINPIVGNYPYNIDRIRAMVHRAVEAGCDLVVFPELAVSGYPPLDLLENRAFIDDGLRALELLLPSVQGIGAVVGLATRNPNPEGKPLFNSALLIENGRIVHEARKSLLPTYDVFDESRYFEPAERVLCVDYKGKRIGLTICEDAWNDKEVFSNRLYHTDPLERLIAQGAELIINVSASVYDMNKPAFRRKLLQSLARKYAVPIVYVNQVGGNDSLLFDGSSMGFDAEGLLRAQALDFEEDLVVWDIDDPKEQMDCLHPVSESTVASVLKALVTGTRDYVRKCGFERVVVGLSGGIDSAVVMAVAAMALGSDRVKAVFMPSRFTSMDNYEDTRKVAEHFGVPYEVVPIDAIYETFVRSLPLETHPEDPGITEQNIQARIRGSLLMAVANAENRLVLSTGNKSELAVGYCTLYGDMNGGLAVISDVPKTMVYEIARWINAESERIPIRILTKAPSAELKPGQTDQDDLPPYELLDAILAAYVEEGKNVEEIVADGFDAATVRNVICRIDRNEYKRYQAAPGLKVTSKAFGIGRRYPLAKQWVGVGW</sequence>
<dbReference type="EMBL" id="DSUH01000115">
    <property type="protein sequence ID" value="HGU32214.1"/>
    <property type="molecule type" value="Genomic_DNA"/>
</dbReference>
<feature type="domain" description="CN hydrolase" evidence="11">
    <location>
        <begin position="1"/>
        <end position="255"/>
    </location>
</feature>
<dbReference type="PROSITE" id="PS50263">
    <property type="entry name" value="CN_HYDROLASE"/>
    <property type="match status" value="1"/>
</dbReference>
<dbReference type="Gene3D" id="3.60.110.10">
    <property type="entry name" value="Carbon-nitrogen hydrolase"/>
    <property type="match status" value="1"/>
</dbReference>
<comment type="similarity">
    <text evidence="10">Belongs to the NAD synthetase family.</text>
</comment>
<dbReference type="CDD" id="cd07570">
    <property type="entry name" value="GAT_Gln-NAD-synth"/>
    <property type="match status" value="1"/>
</dbReference>
<evidence type="ECO:0000256" key="6">
    <source>
        <dbReference type="ARBA" id="ARBA00023027"/>
    </source>
</evidence>
<name>A0A7C4RR76_9BACT</name>
<keyword evidence="5 7" id="KW-0067">ATP-binding</keyword>
<keyword evidence="3 7" id="KW-0436">Ligase</keyword>
<gene>
    <name evidence="7" type="primary">nadE</name>
    <name evidence="12" type="ORF">ENS29_05090</name>
</gene>
<dbReference type="NCBIfam" id="TIGR00552">
    <property type="entry name" value="nadE"/>
    <property type="match status" value="1"/>
</dbReference>
<feature type="active site" description="Proton acceptor; for glutaminase activity" evidence="7">
    <location>
        <position position="41"/>
    </location>
</feature>
<proteinExistence type="inferred from homology"/>
<dbReference type="GO" id="GO:0009435">
    <property type="term" value="P:NAD+ biosynthetic process"/>
    <property type="evidence" value="ECO:0007669"/>
    <property type="project" value="UniProtKB-UniRule"/>
</dbReference>
<dbReference type="GO" id="GO:0003952">
    <property type="term" value="F:NAD+ synthase (glutamine-hydrolyzing) activity"/>
    <property type="evidence" value="ECO:0007669"/>
    <property type="project" value="UniProtKB-UniRule"/>
</dbReference>
<protein>
    <recommendedName>
        <fullName evidence="7 8">Glutamine-dependent NAD(+) synthetase</fullName>
        <ecNumber evidence="7 8">6.3.5.1</ecNumber>
    </recommendedName>
    <alternativeName>
        <fullName evidence="7 8">NAD(+) synthase [glutamine-hydrolyzing]</fullName>
    </alternativeName>
</protein>
<dbReference type="GO" id="GO:0000257">
    <property type="term" value="F:nitrilase activity"/>
    <property type="evidence" value="ECO:0007669"/>
    <property type="project" value="UniProtKB-ARBA"/>
</dbReference>
<reference evidence="12" key="1">
    <citation type="journal article" date="2020" name="mSystems">
        <title>Genome- and Community-Level Interaction Insights into Carbon Utilization and Element Cycling Functions of Hydrothermarchaeota in Hydrothermal Sediment.</title>
        <authorList>
            <person name="Zhou Z."/>
            <person name="Liu Y."/>
            <person name="Xu W."/>
            <person name="Pan J."/>
            <person name="Luo Z.H."/>
            <person name="Li M."/>
        </authorList>
    </citation>
    <scope>NUCLEOTIDE SEQUENCE [LARGE SCALE GENOMIC DNA]</scope>
    <source>
        <strain evidence="12">SpSt-477</strain>
    </source>
</reference>
<dbReference type="NCBIfam" id="NF010588">
    <property type="entry name" value="PRK13981.1"/>
    <property type="match status" value="1"/>
</dbReference>
<comment type="caution">
    <text evidence="12">The sequence shown here is derived from an EMBL/GenBank/DDBJ whole genome shotgun (WGS) entry which is preliminary data.</text>
</comment>
<comment type="function">
    <text evidence="7">Catalyzes the ATP-dependent amidation of deamido-NAD to form NAD. Uses L-glutamine as a nitrogen source.</text>
</comment>
<evidence type="ECO:0000256" key="9">
    <source>
        <dbReference type="PROSITE-ProRule" id="PRU10139"/>
    </source>
</evidence>
<dbReference type="InterPro" id="IPR022310">
    <property type="entry name" value="NAD/GMP_synthase"/>
</dbReference>
<dbReference type="InterPro" id="IPR003694">
    <property type="entry name" value="NAD_synthase"/>
</dbReference>
<evidence type="ECO:0000256" key="10">
    <source>
        <dbReference type="RuleBase" id="RU003811"/>
    </source>
</evidence>
<feature type="binding site" evidence="7">
    <location>
        <position position="118"/>
    </location>
    <ligand>
        <name>L-glutamine</name>
        <dbReference type="ChEBI" id="CHEBI:58359"/>
    </ligand>
</feature>
<feature type="binding site" evidence="7">
    <location>
        <position position="185"/>
    </location>
    <ligand>
        <name>L-glutamine</name>
        <dbReference type="ChEBI" id="CHEBI:58359"/>
    </ligand>
</feature>
<dbReference type="GO" id="GO:0005524">
    <property type="term" value="F:ATP binding"/>
    <property type="evidence" value="ECO:0007669"/>
    <property type="project" value="UniProtKB-UniRule"/>
</dbReference>
<accession>A0A7C4RR76</accession>
<evidence type="ECO:0000256" key="5">
    <source>
        <dbReference type="ARBA" id="ARBA00022840"/>
    </source>
</evidence>
<comment type="caution">
    <text evidence="7">Lacks conserved residue(s) required for the propagation of feature annotation.</text>
</comment>
<comment type="similarity">
    <text evidence="2 7 8">In the C-terminal section; belongs to the NAD synthetase family.</text>
</comment>
<dbReference type="FunFam" id="3.40.50.620:FF:000106">
    <property type="entry name" value="Glutamine-dependent NAD(+) synthetase"/>
    <property type="match status" value="1"/>
</dbReference>
<dbReference type="EC" id="6.3.5.1" evidence="7 8"/>
<dbReference type="PANTHER" id="PTHR23090:SF9">
    <property type="entry name" value="GLUTAMINE-DEPENDENT NAD(+) SYNTHETASE"/>
    <property type="match status" value="1"/>
</dbReference>
<feature type="binding site" evidence="7">
    <location>
        <position position="519"/>
    </location>
    <ligand>
        <name>deamido-NAD(+)</name>
        <dbReference type="ChEBI" id="CHEBI:58437"/>
        <note>ligand shared between two neighboring subunits</note>
    </ligand>
</feature>
<evidence type="ECO:0000256" key="4">
    <source>
        <dbReference type="ARBA" id="ARBA00022741"/>
    </source>
</evidence>
<evidence type="ECO:0000256" key="8">
    <source>
        <dbReference type="PIRNR" id="PIRNR006630"/>
    </source>
</evidence>
<dbReference type="GO" id="GO:0008795">
    <property type="term" value="F:NAD+ synthase activity"/>
    <property type="evidence" value="ECO:0007669"/>
    <property type="project" value="UniProtKB-UniRule"/>
</dbReference>
<dbReference type="AlphaFoldDB" id="A0A7C4RR76"/>
<comment type="catalytic activity">
    <reaction evidence="7 8">
        <text>deamido-NAD(+) + L-glutamine + ATP + H2O = L-glutamate + AMP + diphosphate + NAD(+) + H(+)</text>
        <dbReference type="Rhea" id="RHEA:24384"/>
        <dbReference type="ChEBI" id="CHEBI:15377"/>
        <dbReference type="ChEBI" id="CHEBI:15378"/>
        <dbReference type="ChEBI" id="CHEBI:29985"/>
        <dbReference type="ChEBI" id="CHEBI:30616"/>
        <dbReference type="ChEBI" id="CHEBI:33019"/>
        <dbReference type="ChEBI" id="CHEBI:57540"/>
        <dbReference type="ChEBI" id="CHEBI:58359"/>
        <dbReference type="ChEBI" id="CHEBI:58437"/>
        <dbReference type="ChEBI" id="CHEBI:456215"/>
        <dbReference type="EC" id="6.3.5.1"/>
    </reaction>
</comment>
<feature type="active site" description="For glutaminase activity" evidence="7">
    <location>
        <position position="112"/>
    </location>
</feature>
<evidence type="ECO:0000256" key="1">
    <source>
        <dbReference type="ARBA" id="ARBA00005188"/>
    </source>
</evidence>
<dbReference type="GO" id="GO:0004359">
    <property type="term" value="F:glutaminase activity"/>
    <property type="evidence" value="ECO:0007669"/>
    <property type="project" value="InterPro"/>
</dbReference>
<feature type="binding site" evidence="7">
    <location>
        <position position="380"/>
    </location>
    <ligand>
        <name>deamido-NAD(+)</name>
        <dbReference type="ChEBI" id="CHEBI:58437"/>
        <note>ligand shared between two neighboring subunits</note>
    </ligand>
</feature>
<dbReference type="SUPFAM" id="SSF56317">
    <property type="entry name" value="Carbon-nitrogen hydrolase"/>
    <property type="match status" value="1"/>
</dbReference>
<feature type="binding site" evidence="7">
    <location>
        <begin position="297"/>
        <end position="304"/>
    </location>
    <ligand>
        <name>ATP</name>
        <dbReference type="ChEBI" id="CHEBI:30616"/>
    </ligand>
</feature>
<dbReference type="PROSITE" id="PS00920">
    <property type="entry name" value="NITRIL_CHT_1"/>
    <property type="match status" value="1"/>
</dbReference>
<feature type="active site" description="Proton acceptor" evidence="9">
    <location>
        <position position="41"/>
    </location>
</feature>
<dbReference type="HAMAP" id="MF_02090">
    <property type="entry name" value="NadE_glutamine_dep"/>
    <property type="match status" value="1"/>
</dbReference>
<evidence type="ECO:0000256" key="7">
    <source>
        <dbReference type="HAMAP-Rule" id="MF_02090"/>
    </source>
</evidence>
<dbReference type="UniPathway" id="UPA00253">
    <property type="reaction ID" value="UER00334"/>
</dbReference>
<evidence type="ECO:0000256" key="3">
    <source>
        <dbReference type="ARBA" id="ARBA00022598"/>
    </source>
</evidence>
<dbReference type="InterPro" id="IPR003010">
    <property type="entry name" value="C-N_Hydrolase"/>
</dbReference>
<feature type="binding site" evidence="7">
    <location>
        <position position="191"/>
    </location>
    <ligand>
        <name>L-glutamine</name>
        <dbReference type="ChEBI" id="CHEBI:58359"/>
    </ligand>
</feature>
<feature type="binding site" evidence="7">
    <location>
        <position position="409"/>
    </location>
    <ligand>
        <name>deamido-NAD(+)</name>
        <dbReference type="ChEBI" id="CHEBI:58437"/>
        <note>ligand shared between two neighboring subunits</note>
    </ligand>
</feature>
<feature type="active site" description="Nucleophile; for glutaminase activity" evidence="7">
    <location>
        <position position="148"/>
    </location>
</feature>
<dbReference type="SUPFAM" id="SSF52402">
    <property type="entry name" value="Adenine nucleotide alpha hydrolases-like"/>
    <property type="match status" value="1"/>
</dbReference>
<dbReference type="Pfam" id="PF02540">
    <property type="entry name" value="NAD_synthase"/>
    <property type="match status" value="1"/>
</dbReference>
<dbReference type="Gene3D" id="3.40.50.620">
    <property type="entry name" value="HUPs"/>
    <property type="match status" value="1"/>
</dbReference>